<keyword evidence="2" id="KW-0560">Oxidoreductase</keyword>
<proteinExistence type="inferred from homology"/>
<dbReference type="Gene3D" id="3.40.50.720">
    <property type="entry name" value="NAD(P)-binding Rossmann-like Domain"/>
    <property type="match status" value="1"/>
</dbReference>
<dbReference type="PANTHER" id="PTHR42879:SF6">
    <property type="entry name" value="NADPH-DEPENDENT REDUCTASE BACG"/>
    <property type="match status" value="1"/>
</dbReference>
<evidence type="ECO:0000256" key="1">
    <source>
        <dbReference type="ARBA" id="ARBA00006484"/>
    </source>
</evidence>
<dbReference type="RefSeq" id="WP_184991550.1">
    <property type="nucleotide sequence ID" value="NZ_JACHNE010000001.1"/>
</dbReference>
<comment type="similarity">
    <text evidence="1">Belongs to the short-chain dehydrogenases/reductases (SDR) family.</text>
</comment>
<evidence type="ECO:0000313" key="2">
    <source>
        <dbReference type="EMBL" id="MBB5799311.1"/>
    </source>
</evidence>
<dbReference type="Proteomes" id="UP000590647">
    <property type="component" value="Unassembled WGS sequence"/>
</dbReference>
<dbReference type="EMBL" id="JACHNE010000001">
    <property type="protein sequence ID" value="MBB5799311.1"/>
    <property type="molecule type" value="Genomic_DNA"/>
</dbReference>
<protein>
    <submittedName>
        <fullName evidence="2">3-oxoacyl-[acyl-carrier protein] reductase</fullName>
        <ecNumber evidence="2">1.1.1.100</ecNumber>
    </submittedName>
</protein>
<dbReference type="AlphaFoldDB" id="A0A7W9HC84"/>
<dbReference type="SUPFAM" id="SSF51735">
    <property type="entry name" value="NAD(P)-binding Rossmann-fold domains"/>
    <property type="match status" value="1"/>
</dbReference>
<gene>
    <name evidence="2" type="ORF">HDA41_007275</name>
</gene>
<dbReference type="EC" id="1.1.1.100" evidence="2"/>
<organism evidence="2 3">
    <name type="scientific">Streptomyces caelestis</name>
    <dbReference type="NCBI Taxonomy" id="36816"/>
    <lineage>
        <taxon>Bacteria</taxon>
        <taxon>Bacillati</taxon>
        <taxon>Actinomycetota</taxon>
        <taxon>Actinomycetes</taxon>
        <taxon>Kitasatosporales</taxon>
        <taxon>Streptomycetaceae</taxon>
        <taxon>Streptomyces</taxon>
    </lineage>
</organism>
<dbReference type="GO" id="GO:0004316">
    <property type="term" value="F:3-oxoacyl-[acyl-carrier-protein] reductase (NADPH) activity"/>
    <property type="evidence" value="ECO:0007669"/>
    <property type="project" value="UniProtKB-EC"/>
</dbReference>
<dbReference type="InterPro" id="IPR036291">
    <property type="entry name" value="NAD(P)-bd_dom_sf"/>
</dbReference>
<keyword evidence="3" id="KW-1185">Reference proteome</keyword>
<evidence type="ECO:0000313" key="3">
    <source>
        <dbReference type="Proteomes" id="UP000590647"/>
    </source>
</evidence>
<dbReference type="Pfam" id="PF13561">
    <property type="entry name" value="adh_short_C2"/>
    <property type="match status" value="1"/>
</dbReference>
<name>A0A7W9HC84_9ACTN</name>
<dbReference type="PRINTS" id="PR00081">
    <property type="entry name" value="GDHRDH"/>
</dbReference>
<dbReference type="PANTHER" id="PTHR42879">
    <property type="entry name" value="3-OXOACYL-(ACYL-CARRIER-PROTEIN) REDUCTASE"/>
    <property type="match status" value="1"/>
</dbReference>
<reference evidence="2 3" key="1">
    <citation type="submission" date="2020-08" db="EMBL/GenBank/DDBJ databases">
        <title>Sequencing the genomes of 1000 actinobacteria strains.</title>
        <authorList>
            <person name="Klenk H.-P."/>
        </authorList>
    </citation>
    <scope>NUCLEOTIDE SEQUENCE [LARGE SCALE GENOMIC DNA]</scope>
    <source>
        <strain evidence="2 3">DSM 40084</strain>
    </source>
</reference>
<dbReference type="InterPro" id="IPR050259">
    <property type="entry name" value="SDR"/>
</dbReference>
<comment type="caution">
    <text evidence="2">The sequence shown here is derived from an EMBL/GenBank/DDBJ whole genome shotgun (WGS) entry which is preliminary data.</text>
</comment>
<dbReference type="InterPro" id="IPR002347">
    <property type="entry name" value="SDR_fam"/>
</dbReference>
<accession>A0A7W9HC84</accession>
<sequence length="261" mass="27847">MDLELAGRWAITGASSSGLGLACAKALHAEGVHVVINGRGRETLERAVGELRSVGDGRGEIRVVQGDIALAETRERLLEACPTPDILVTNNGGPPPGPFQKSGRAEWERGLNANLLAHVELINLVVDGMCNRRFGRIVNITSAMVTTPRPTMAVSSAARAALTAAVKGLSLDVARFNVTINNLLPERFDTERQRYMAEVATVRDGITYDEARARQVRSIAAGRLGDPREFGAMCAFLCSPLAGFMSGQNIHLDGGSYPALV</sequence>